<dbReference type="Proteomes" id="UP000220527">
    <property type="component" value="Unassembled WGS sequence"/>
</dbReference>
<dbReference type="PANTHER" id="PTHR35586:SF1">
    <property type="entry name" value="SLL1691 PROTEIN"/>
    <property type="match status" value="1"/>
</dbReference>
<dbReference type="PANTHER" id="PTHR35586">
    <property type="entry name" value="SLL1691 PROTEIN"/>
    <property type="match status" value="1"/>
</dbReference>
<name>A0A2A6RH11_9CHLR</name>
<comment type="caution">
    <text evidence="2">The sequence shown here is derived from an EMBL/GenBank/DDBJ whole genome shotgun (WGS) entry which is preliminary data.</text>
</comment>
<evidence type="ECO:0000259" key="1">
    <source>
        <dbReference type="Pfam" id="PF14261"/>
    </source>
</evidence>
<reference evidence="3" key="1">
    <citation type="submission" date="2017-08" db="EMBL/GenBank/DDBJ databases">
        <authorList>
            <person name="Grouzdev D.S."/>
            <person name="Gaisin V.A."/>
            <person name="Rysina M.S."/>
            <person name="Gorlenko V.M."/>
        </authorList>
    </citation>
    <scope>NUCLEOTIDE SEQUENCE [LARGE SCALE GENOMIC DNA]</scope>
    <source>
        <strain evidence="3">Kir15-3F</strain>
    </source>
</reference>
<dbReference type="AlphaFoldDB" id="A0A2A6RH11"/>
<protein>
    <recommendedName>
        <fullName evidence="1">DUF4351 domain-containing protein</fullName>
    </recommendedName>
</protein>
<dbReference type="EMBL" id="NQWI01000080">
    <property type="protein sequence ID" value="PDW02223.1"/>
    <property type="molecule type" value="Genomic_DNA"/>
</dbReference>
<proteinExistence type="predicted"/>
<evidence type="ECO:0000313" key="2">
    <source>
        <dbReference type="EMBL" id="PDW02223.1"/>
    </source>
</evidence>
<sequence>MWEGLAHMMKASTNAPIWSVIRNDRYGIPESPLISKWREEGRLEGKEEGQLQLVLRLLTHRYGPLGAVLTADIEALTAAQVLDLAAALLDFTSRDDLEQWLLQHG</sequence>
<organism evidence="2 3">
    <name type="scientific">Candidatus Viridilinea mediisalina</name>
    <dbReference type="NCBI Taxonomy" id="2024553"/>
    <lineage>
        <taxon>Bacteria</taxon>
        <taxon>Bacillati</taxon>
        <taxon>Chloroflexota</taxon>
        <taxon>Chloroflexia</taxon>
        <taxon>Chloroflexales</taxon>
        <taxon>Chloroflexineae</taxon>
        <taxon>Oscillochloridaceae</taxon>
        <taxon>Candidatus Viridilinea</taxon>
    </lineage>
</organism>
<gene>
    <name evidence="2" type="ORF">CJ255_15010</name>
</gene>
<keyword evidence="3" id="KW-1185">Reference proteome</keyword>
<accession>A0A2A6RH11</accession>
<evidence type="ECO:0000313" key="3">
    <source>
        <dbReference type="Proteomes" id="UP000220527"/>
    </source>
</evidence>
<dbReference type="Pfam" id="PF14261">
    <property type="entry name" value="DUF4351"/>
    <property type="match status" value="1"/>
</dbReference>
<dbReference type="InterPro" id="IPR025587">
    <property type="entry name" value="DUF4351"/>
</dbReference>
<feature type="domain" description="DUF4351" evidence="1">
    <location>
        <begin position="44"/>
        <end position="101"/>
    </location>
</feature>